<feature type="region of interest" description="Disordered" evidence="2">
    <location>
        <begin position="217"/>
        <end position="247"/>
    </location>
</feature>
<dbReference type="Proteomes" id="UP001530400">
    <property type="component" value="Unassembled WGS sequence"/>
</dbReference>
<dbReference type="GO" id="GO:0003729">
    <property type="term" value="F:mRNA binding"/>
    <property type="evidence" value="ECO:0007669"/>
    <property type="project" value="UniProtKB-ARBA"/>
</dbReference>
<dbReference type="PANTHER" id="PTHR10724:SF10">
    <property type="entry name" value="S1 RNA-BINDING DOMAIN-CONTAINING PROTEIN 1"/>
    <property type="match status" value="1"/>
</dbReference>
<dbReference type="AlphaFoldDB" id="A0ABD3N3A0"/>
<dbReference type="EMBL" id="JALLPJ020001307">
    <property type="protein sequence ID" value="KAL3770574.1"/>
    <property type="molecule type" value="Genomic_DNA"/>
</dbReference>
<comment type="caution">
    <text evidence="5">The sequence shown here is derived from an EMBL/GenBank/DDBJ whole genome shotgun (WGS) entry which is preliminary data.</text>
</comment>
<dbReference type="FunFam" id="2.40.50.140:FF:000051">
    <property type="entry name" value="RNA-binding transcriptional accessory protein"/>
    <property type="match status" value="1"/>
</dbReference>
<dbReference type="PANTHER" id="PTHR10724">
    <property type="entry name" value="30S RIBOSOMAL PROTEIN S1"/>
    <property type="match status" value="1"/>
</dbReference>
<feature type="region of interest" description="Disordered" evidence="2">
    <location>
        <begin position="339"/>
        <end position="372"/>
    </location>
</feature>
<dbReference type="PROSITE" id="PS50126">
    <property type="entry name" value="S1"/>
    <property type="match status" value="2"/>
</dbReference>
<dbReference type="Gene3D" id="2.40.50.140">
    <property type="entry name" value="Nucleic acid-binding proteins"/>
    <property type="match status" value="2"/>
</dbReference>
<dbReference type="SMART" id="SM00316">
    <property type="entry name" value="S1"/>
    <property type="match status" value="2"/>
</dbReference>
<evidence type="ECO:0000313" key="6">
    <source>
        <dbReference type="Proteomes" id="UP001530400"/>
    </source>
</evidence>
<evidence type="ECO:0000256" key="3">
    <source>
        <dbReference type="SAM" id="SignalP"/>
    </source>
</evidence>
<keyword evidence="6" id="KW-1185">Reference proteome</keyword>
<feature type="domain" description="S1 motif" evidence="4">
    <location>
        <begin position="263"/>
        <end position="341"/>
    </location>
</feature>
<dbReference type="InterPro" id="IPR003029">
    <property type="entry name" value="S1_domain"/>
</dbReference>
<feature type="chain" id="PRO_5044843007" description="S1 motif domain-containing protein" evidence="3">
    <location>
        <begin position="21"/>
        <end position="409"/>
    </location>
</feature>
<dbReference type="InterPro" id="IPR050437">
    <property type="entry name" value="Ribos_protein_bS1-like"/>
</dbReference>
<dbReference type="Pfam" id="PF00575">
    <property type="entry name" value="S1"/>
    <property type="match status" value="2"/>
</dbReference>
<sequence length="409" mass="43012">MKFSASILATALAIAAPLNASAFSTAGYSRGLVTPGGISGRSVAARKSTHSTSCNCPSCSSFHNTNCMCSGCTKSHPAKCACFSCSGGFALRMSEVAEDVPAEVEAMDGVANDEEAHNVERPARASGIHKHKDDDRKKRTALADLEIGSTVDATVKTITAYGAFLDIGARSDALLHVSRLSDNFVSNVEDVVKQGDKVSVRIISVDTDKNQIAVTMRSEEAETRAAEGGRPSKRRERPQRSGGDQAAQAATIAQIAEKGFDDSKFVEGEVVSSLAFGAFVRFDVGQLVDGVEGEVDGLVHISALAEGRVADVASVVSIGDKVQVRLREVDPSAGRISLSMITKEQEEAAPPRREKKGGGGGGGGGKGKDIDVIGRSWKDMGAADWQETMASFSEEQPKFTNTAVVVEKL</sequence>
<dbReference type="GO" id="GO:0005737">
    <property type="term" value="C:cytoplasm"/>
    <property type="evidence" value="ECO:0007669"/>
    <property type="project" value="UniProtKB-ARBA"/>
</dbReference>
<name>A0ABD3N3A0_9STRA</name>
<feature type="compositionally biased region" description="Basic and acidic residues" evidence="2">
    <location>
        <begin position="343"/>
        <end position="352"/>
    </location>
</feature>
<evidence type="ECO:0000256" key="1">
    <source>
        <dbReference type="ARBA" id="ARBA00025453"/>
    </source>
</evidence>
<dbReference type="SUPFAM" id="SSF50249">
    <property type="entry name" value="Nucleic acid-binding proteins"/>
    <property type="match status" value="2"/>
</dbReference>
<evidence type="ECO:0000313" key="5">
    <source>
        <dbReference type="EMBL" id="KAL3770574.1"/>
    </source>
</evidence>
<evidence type="ECO:0000259" key="4">
    <source>
        <dbReference type="PROSITE" id="PS50126"/>
    </source>
</evidence>
<comment type="function">
    <text evidence="1">Associates with the EF-Tu.GDP complex and induces the exchange of GDP to GTP. It remains bound to the aminoacyl-tRNA.EF-Tu.GTP complex up to the GTP hydrolysis stage on the ribosome.</text>
</comment>
<feature type="compositionally biased region" description="Basic and acidic residues" evidence="2">
    <location>
        <begin position="217"/>
        <end position="227"/>
    </location>
</feature>
<proteinExistence type="predicted"/>
<protein>
    <recommendedName>
        <fullName evidence="4">S1 motif domain-containing protein</fullName>
    </recommendedName>
</protein>
<reference evidence="5 6" key="1">
    <citation type="submission" date="2024-10" db="EMBL/GenBank/DDBJ databases">
        <title>Updated reference genomes for cyclostephanoid diatoms.</title>
        <authorList>
            <person name="Roberts W.R."/>
            <person name="Alverson A.J."/>
        </authorList>
    </citation>
    <scope>NUCLEOTIDE SEQUENCE [LARGE SCALE GENOMIC DNA]</scope>
    <source>
        <strain evidence="5 6">AJA010-31</strain>
    </source>
</reference>
<keyword evidence="3" id="KW-0732">Signal</keyword>
<feature type="domain" description="S1 motif" evidence="4">
    <location>
        <begin position="148"/>
        <end position="217"/>
    </location>
</feature>
<evidence type="ECO:0000256" key="2">
    <source>
        <dbReference type="SAM" id="MobiDB-lite"/>
    </source>
</evidence>
<accession>A0ABD3N3A0</accession>
<organism evidence="5 6">
    <name type="scientific">Cyclotella atomus</name>
    <dbReference type="NCBI Taxonomy" id="382360"/>
    <lineage>
        <taxon>Eukaryota</taxon>
        <taxon>Sar</taxon>
        <taxon>Stramenopiles</taxon>
        <taxon>Ochrophyta</taxon>
        <taxon>Bacillariophyta</taxon>
        <taxon>Coscinodiscophyceae</taxon>
        <taxon>Thalassiosirophycidae</taxon>
        <taxon>Stephanodiscales</taxon>
        <taxon>Stephanodiscaceae</taxon>
        <taxon>Cyclotella</taxon>
    </lineage>
</organism>
<feature type="signal peptide" evidence="3">
    <location>
        <begin position="1"/>
        <end position="20"/>
    </location>
</feature>
<gene>
    <name evidence="5" type="ORF">ACHAWO_000934</name>
</gene>
<dbReference type="InterPro" id="IPR012340">
    <property type="entry name" value="NA-bd_OB-fold"/>
</dbReference>